<accession>A0AA85K0K2</accession>
<proteinExistence type="predicted"/>
<keyword evidence="1" id="KW-0862">Zinc</keyword>
<keyword evidence="4" id="KW-1185">Reference proteome</keyword>
<feature type="compositionally biased region" description="Basic and acidic residues" evidence="2">
    <location>
        <begin position="97"/>
        <end position="108"/>
    </location>
</feature>
<feature type="region of interest" description="Disordered" evidence="2">
    <location>
        <begin position="1185"/>
        <end position="1225"/>
    </location>
</feature>
<feature type="compositionally biased region" description="Low complexity" evidence="2">
    <location>
        <begin position="434"/>
        <end position="444"/>
    </location>
</feature>
<feature type="region of interest" description="Disordered" evidence="2">
    <location>
        <begin position="434"/>
        <end position="471"/>
    </location>
</feature>
<feature type="compositionally biased region" description="Low complexity" evidence="2">
    <location>
        <begin position="86"/>
        <end position="96"/>
    </location>
</feature>
<feature type="region of interest" description="Disordered" evidence="2">
    <location>
        <begin position="988"/>
        <end position="1043"/>
    </location>
</feature>
<feature type="compositionally biased region" description="Low complexity" evidence="2">
    <location>
        <begin position="686"/>
        <end position="696"/>
    </location>
</feature>
<dbReference type="SUPFAM" id="SSF57667">
    <property type="entry name" value="beta-beta-alpha zinc fingers"/>
    <property type="match status" value="1"/>
</dbReference>
<dbReference type="Gene3D" id="3.30.160.60">
    <property type="entry name" value="Classic Zinc Finger"/>
    <property type="match status" value="1"/>
</dbReference>
<feature type="compositionally biased region" description="Low complexity" evidence="2">
    <location>
        <begin position="988"/>
        <end position="1005"/>
    </location>
</feature>
<name>A0AA85K0K2_TRIRE</name>
<protein>
    <recommendedName>
        <fullName evidence="3">C2H2-type domain-containing protein</fullName>
    </recommendedName>
</protein>
<feature type="region of interest" description="Disordered" evidence="2">
    <location>
        <begin position="682"/>
        <end position="706"/>
    </location>
</feature>
<feature type="region of interest" description="Disordered" evidence="2">
    <location>
        <begin position="65"/>
        <end position="112"/>
    </location>
</feature>
<feature type="compositionally biased region" description="Basic and acidic residues" evidence="2">
    <location>
        <begin position="808"/>
        <end position="818"/>
    </location>
</feature>
<feature type="compositionally biased region" description="Basic residues" evidence="2">
    <location>
        <begin position="1185"/>
        <end position="1199"/>
    </location>
</feature>
<feature type="compositionally biased region" description="Polar residues" evidence="2">
    <location>
        <begin position="1011"/>
        <end position="1043"/>
    </location>
</feature>
<dbReference type="InterPro" id="IPR013087">
    <property type="entry name" value="Znf_C2H2_type"/>
</dbReference>
<dbReference type="WBParaSite" id="TREG1_69440.1">
    <property type="protein sequence ID" value="TREG1_69440.1"/>
    <property type="gene ID" value="TREG1_69440"/>
</dbReference>
<organism evidence="4 5">
    <name type="scientific">Trichobilharzia regenti</name>
    <name type="common">Nasal bird schistosome</name>
    <dbReference type="NCBI Taxonomy" id="157069"/>
    <lineage>
        <taxon>Eukaryota</taxon>
        <taxon>Metazoa</taxon>
        <taxon>Spiralia</taxon>
        <taxon>Lophotrochozoa</taxon>
        <taxon>Platyhelminthes</taxon>
        <taxon>Trematoda</taxon>
        <taxon>Digenea</taxon>
        <taxon>Strigeidida</taxon>
        <taxon>Schistosomatoidea</taxon>
        <taxon>Schistosomatidae</taxon>
        <taxon>Trichobilharzia</taxon>
    </lineage>
</organism>
<reference evidence="4" key="1">
    <citation type="submission" date="2022-06" db="EMBL/GenBank/DDBJ databases">
        <authorList>
            <person name="Berger JAMES D."/>
            <person name="Berger JAMES D."/>
        </authorList>
    </citation>
    <scope>NUCLEOTIDE SEQUENCE [LARGE SCALE GENOMIC DNA]</scope>
</reference>
<feature type="domain" description="C2H2-type" evidence="3">
    <location>
        <begin position="746"/>
        <end position="775"/>
    </location>
</feature>
<dbReference type="PROSITE" id="PS50157">
    <property type="entry name" value="ZINC_FINGER_C2H2_2"/>
    <property type="match status" value="3"/>
</dbReference>
<dbReference type="Proteomes" id="UP000050795">
    <property type="component" value="Unassembled WGS sequence"/>
</dbReference>
<feature type="domain" description="C2H2-type" evidence="3">
    <location>
        <begin position="716"/>
        <end position="743"/>
    </location>
</feature>
<evidence type="ECO:0000259" key="3">
    <source>
        <dbReference type="PROSITE" id="PS50157"/>
    </source>
</evidence>
<keyword evidence="1" id="KW-0479">Metal-binding</keyword>
<sequence length="1243" mass="140428">MEIGPNLCIWPVQSGINNHENEHGYELKSITKNISPIIQQNNSSFIYNHKNDILELESDSDIDNEIESTSRHPPPHNDRDHHKQQHQQYSHPSYQNHHQEQEQKHEQQHPQQTYDHLHGVHQCHSSHWDTTKLINLSIDEHDTDENNSVIIEDIDSNGNNNLHNDDSLMNQQSLYDEQSLSINEKHYHDNQQHHQNNSLYDLHQKNIQNKDYTCGFCGYDFDTPEQVEKHVLIKHSDHLIHCSENNKTINSTNTTTTDIPDKSVVLIDEQKKINDNTGLLQKEKKLPEKDKLLTTILNSSISDVQIDDPLSIKNNINNNKDISTPTMNPMITDCPLCDRTFVGRRSLNIHLNKTHSIRENNNSNSNNTSMDTTNTTVSVSNTTKMMNNTNTIDVEQSKCNSQMKLTRLSHSYSLKGNNRNLKVFTESIKSSSNEKSSCKIAVRPPLLPRPSRSENSAIHTSVSSSQSSNMDHINANNLLSTLSDISVSKSSDSEESSLQKSRRTVYAVSPPLAKEHSGLKLRLISLDAVKKSTNTNTKLQNSKNNCIDKIQLVDDLKSISSPVYSSPSSSSITSIPGTMSTHIPFKKSDTVIEDEQDLSSSNTTSLRRTVSVHTTTNDEHCNASQSNTFSFHRSQSCSLDMKEEYKFAEDENANMKYDFSNDKRSSLQLNFEQKNGIPCEFSFPLSNDDNNNDNSNKTQKKSETMDTSLRTSDGLYKCRICKRLFANRYSLTGHYKSHYEPSQKPYCCDDCGQRYTSPSNLHYHRGRNCPVLNVHNTKLLELKALRAVERKSLMNKLKDQNDSNNNNEIKDTTCDSNRHHPPAHKKSRFNDNKAKTHLTTSKTNSSIECLDGNFILQNRQKLKSCDTSHSFNTGTITTNSSNSSSANTVVNTTVDSNVNNANENSTIQNNEDGLQIQEILRLFLMHAYQSDELRQQLVSLTSSALLNALVPTNGFHQSSMLSNQTCTSSQQLFNLLSSVINSSNSIERNSMSSVNNTSNHSQSNTTDDDMYTQNNSTVGRVLSQPGNSSPLTEEPTDLTSRSSRCVQHKDQGVNNACGIHCSMCCHDSIIFPDYQALNKHMFLVHGTPPPMPSVSTPTSTTSFLRCHSMNESLPSNTDWNMRTNSSSSTNNSDTLIQQLHRYQQENNYSTSDNIDSNNTDQLSSSPSIIHNCDREFSTYTAFRVHHTKSHQQSSSRHHQQQLQEAHHQSQYTRSRLRLTDQSVPTSLSNQCDVTYVSDDNDSE</sequence>
<evidence type="ECO:0000256" key="1">
    <source>
        <dbReference type="PROSITE-ProRule" id="PRU00042"/>
    </source>
</evidence>
<evidence type="ECO:0000313" key="4">
    <source>
        <dbReference type="Proteomes" id="UP000050795"/>
    </source>
</evidence>
<evidence type="ECO:0000313" key="5">
    <source>
        <dbReference type="WBParaSite" id="TREG1_69440.1"/>
    </source>
</evidence>
<feature type="region of interest" description="Disordered" evidence="2">
    <location>
        <begin position="795"/>
        <end position="842"/>
    </location>
</feature>
<feature type="compositionally biased region" description="Polar residues" evidence="2">
    <location>
        <begin position="454"/>
        <end position="471"/>
    </location>
</feature>
<dbReference type="GO" id="GO:0008270">
    <property type="term" value="F:zinc ion binding"/>
    <property type="evidence" value="ECO:0007669"/>
    <property type="project" value="UniProtKB-KW"/>
</dbReference>
<feature type="region of interest" description="Disordered" evidence="2">
    <location>
        <begin position="1148"/>
        <end position="1167"/>
    </location>
</feature>
<dbReference type="AlphaFoldDB" id="A0AA85K0K2"/>
<evidence type="ECO:0000256" key="2">
    <source>
        <dbReference type="SAM" id="MobiDB-lite"/>
    </source>
</evidence>
<keyword evidence="1" id="KW-0863">Zinc-finger</keyword>
<dbReference type="InterPro" id="IPR036236">
    <property type="entry name" value="Znf_C2H2_sf"/>
</dbReference>
<feature type="domain" description="C2H2-type" evidence="3">
    <location>
        <begin position="332"/>
        <end position="360"/>
    </location>
</feature>
<dbReference type="SMART" id="SM00355">
    <property type="entry name" value="ZnF_C2H2"/>
    <property type="match status" value="6"/>
</dbReference>
<dbReference type="PROSITE" id="PS00028">
    <property type="entry name" value="ZINC_FINGER_C2H2_1"/>
    <property type="match status" value="3"/>
</dbReference>
<reference evidence="5" key="2">
    <citation type="submission" date="2023-11" db="UniProtKB">
        <authorList>
            <consortium name="WormBaseParasite"/>
        </authorList>
    </citation>
    <scope>IDENTIFICATION</scope>
</reference>